<protein>
    <submittedName>
        <fullName evidence="2">Uncharacterized protein</fullName>
    </submittedName>
</protein>
<proteinExistence type="predicted"/>
<name>A0A6L6J3N7_9RHOB</name>
<dbReference type="RefSeq" id="WP_155045758.1">
    <property type="nucleotide sequence ID" value="NZ_WMIH01000020.1"/>
</dbReference>
<accession>A0A6L6J3N7</accession>
<evidence type="ECO:0000256" key="1">
    <source>
        <dbReference type="SAM" id="SignalP"/>
    </source>
</evidence>
<keyword evidence="1" id="KW-0732">Signal</keyword>
<evidence type="ECO:0000313" key="3">
    <source>
        <dbReference type="Proteomes" id="UP000478740"/>
    </source>
</evidence>
<feature type="chain" id="PRO_5026971082" evidence="1">
    <location>
        <begin position="18"/>
        <end position="156"/>
    </location>
</feature>
<dbReference type="Proteomes" id="UP000478740">
    <property type="component" value="Unassembled WGS sequence"/>
</dbReference>
<dbReference type="EMBL" id="WMII01000018">
    <property type="protein sequence ID" value="MTH65880.1"/>
    <property type="molecule type" value="Genomic_DNA"/>
</dbReference>
<dbReference type="AlphaFoldDB" id="A0A6L6J3N7"/>
<sequence length="156" mass="16594">MKTLAALASLCAAPAFAECPDDTELLFGCLIVERNAQIEMCRGDGQIRYTYAVDGEPELQFTGPAWGGVKARVQGIHGATYGSAARTGDSFYAVWVDGAMMALDGEGQDLGSPNPAVLQVYGSEADFTAYRADAPIARRVCYPPSIQFDRSNFGPG</sequence>
<organism evidence="2 3">
    <name type="scientific">Paracoccus shanxieyensis</name>
    <dbReference type="NCBI Taxonomy" id="2675752"/>
    <lineage>
        <taxon>Bacteria</taxon>
        <taxon>Pseudomonadati</taxon>
        <taxon>Pseudomonadota</taxon>
        <taxon>Alphaproteobacteria</taxon>
        <taxon>Rhodobacterales</taxon>
        <taxon>Paracoccaceae</taxon>
        <taxon>Paracoccus</taxon>
    </lineage>
</organism>
<feature type="signal peptide" evidence="1">
    <location>
        <begin position="1"/>
        <end position="17"/>
    </location>
</feature>
<gene>
    <name evidence="2" type="ORF">GL284_16540</name>
</gene>
<comment type="caution">
    <text evidence="2">The sequence shown here is derived from an EMBL/GenBank/DDBJ whole genome shotgun (WGS) entry which is preliminary data.</text>
</comment>
<reference evidence="2 3" key="1">
    <citation type="submission" date="2019-11" db="EMBL/GenBank/DDBJ databases">
        <authorList>
            <person name="Dong K."/>
        </authorList>
    </citation>
    <scope>NUCLEOTIDE SEQUENCE [LARGE SCALE GENOMIC DNA]</scope>
    <source>
        <strain evidence="2 3">DK608</strain>
    </source>
</reference>
<keyword evidence="3" id="KW-1185">Reference proteome</keyword>
<evidence type="ECO:0000313" key="2">
    <source>
        <dbReference type="EMBL" id="MTH65880.1"/>
    </source>
</evidence>